<dbReference type="InterPro" id="IPR041490">
    <property type="entry name" value="KstR2_TetR_C"/>
</dbReference>
<dbReference type="SUPFAM" id="SSF46689">
    <property type="entry name" value="Homeodomain-like"/>
    <property type="match status" value="1"/>
</dbReference>
<name>A0ABW4P3R1_9NOCA</name>
<dbReference type="PROSITE" id="PS50977">
    <property type="entry name" value="HTH_TETR_2"/>
    <property type="match status" value="1"/>
</dbReference>
<dbReference type="PROSITE" id="PS01081">
    <property type="entry name" value="HTH_TETR_1"/>
    <property type="match status" value="1"/>
</dbReference>
<dbReference type="InterPro" id="IPR023772">
    <property type="entry name" value="DNA-bd_HTH_TetR-type_CS"/>
</dbReference>
<sequence length="224" mass="24340">MSKPSAPASSLERDAPEVDVLFTGVTSDVARRLIGSAVAAFADRGYHATTTRHISEGAGLSPAALYVHFPSKEAMLHEVSRIGHIGVLDAIRAAADQADTPTDRMRALVRTFTAWHIRYHTVCRVAQYEIGALTDDHYREIADIRRETEHFVRDEIQSGVDAGDFTVPSVPTAARAILSMGIDVARWYQPGRRTDPDILVEQYADLAAAMLGVPVAHTPPAPTS</sequence>
<accession>A0ABW4P3R1</accession>
<dbReference type="Gene3D" id="1.10.357.10">
    <property type="entry name" value="Tetracycline Repressor, domain 2"/>
    <property type="match status" value="1"/>
</dbReference>
<evidence type="ECO:0000256" key="2">
    <source>
        <dbReference type="PROSITE-ProRule" id="PRU00335"/>
    </source>
</evidence>
<dbReference type="PANTHER" id="PTHR30055:SF200">
    <property type="entry name" value="HTH-TYPE TRANSCRIPTIONAL REPRESSOR BDCR"/>
    <property type="match status" value="1"/>
</dbReference>
<feature type="domain" description="HTH tetR-type" evidence="3">
    <location>
        <begin position="27"/>
        <end position="87"/>
    </location>
</feature>
<evidence type="ECO:0000256" key="1">
    <source>
        <dbReference type="ARBA" id="ARBA00023125"/>
    </source>
</evidence>
<dbReference type="InterPro" id="IPR050109">
    <property type="entry name" value="HTH-type_TetR-like_transc_reg"/>
</dbReference>
<dbReference type="Pfam" id="PF17932">
    <property type="entry name" value="TetR_C_24"/>
    <property type="match status" value="1"/>
</dbReference>
<dbReference type="Pfam" id="PF00440">
    <property type="entry name" value="TetR_N"/>
    <property type="match status" value="1"/>
</dbReference>
<evidence type="ECO:0000313" key="4">
    <source>
        <dbReference type="EMBL" id="MFD1812666.1"/>
    </source>
</evidence>
<dbReference type="SUPFAM" id="SSF48498">
    <property type="entry name" value="Tetracyclin repressor-like, C-terminal domain"/>
    <property type="match status" value="1"/>
</dbReference>
<dbReference type="PANTHER" id="PTHR30055">
    <property type="entry name" value="HTH-TYPE TRANSCRIPTIONAL REGULATOR RUTR"/>
    <property type="match status" value="1"/>
</dbReference>
<proteinExistence type="predicted"/>
<dbReference type="RefSeq" id="WP_378485164.1">
    <property type="nucleotide sequence ID" value="NZ_JBHUFB010000009.1"/>
</dbReference>
<dbReference type="InterPro" id="IPR036271">
    <property type="entry name" value="Tet_transcr_reg_TetR-rel_C_sf"/>
</dbReference>
<evidence type="ECO:0000313" key="5">
    <source>
        <dbReference type="Proteomes" id="UP001597286"/>
    </source>
</evidence>
<evidence type="ECO:0000259" key="3">
    <source>
        <dbReference type="PROSITE" id="PS50977"/>
    </source>
</evidence>
<dbReference type="PRINTS" id="PR00455">
    <property type="entry name" value="HTHTETR"/>
</dbReference>
<keyword evidence="1 2" id="KW-0238">DNA-binding</keyword>
<dbReference type="InterPro" id="IPR001647">
    <property type="entry name" value="HTH_TetR"/>
</dbReference>
<dbReference type="EMBL" id="JBHUFB010000009">
    <property type="protein sequence ID" value="MFD1812666.1"/>
    <property type="molecule type" value="Genomic_DNA"/>
</dbReference>
<dbReference type="InterPro" id="IPR009057">
    <property type="entry name" value="Homeodomain-like_sf"/>
</dbReference>
<protein>
    <submittedName>
        <fullName evidence="4">TetR/AcrR family transcriptional regulator</fullName>
    </submittedName>
</protein>
<keyword evidence="5" id="KW-1185">Reference proteome</keyword>
<feature type="DNA-binding region" description="H-T-H motif" evidence="2">
    <location>
        <begin position="50"/>
        <end position="69"/>
    </location>
</feature>
<dbReference type="Proteomes" id="UP001597286">
    <property type="component" value="Unassembled WGS sequence"/>
</dbReference>
<comment type="caution">
    <text evidence="4">The sequence shown here is derived from an EMBL/GenBank/DDBJ whole genome shotgun (WGS) entry which is preliminary data.</text>
</comment>
<reference evidence="5" key="1">
    <citation type="journal article" date="2019" name="Int. J. Syst. Evol. Microbiol.">
        <title>The Global Catalogue of Microorganisms (GCM) 10K type strain sequencing project: providing services to taxonomists for standard genome sequencing and annotation.</title>
        <authorList>
            <consortium name="The Broad Institute Genomics Platform"/>
            <consortium name="The Broad Institute Genome Sequencing Center for Infectious Disease"/>
            <person name="Wu L."/>
            <person name="Ma J."/>
        </authorList>
    </citation>
    <scope>NUCLEOTIDE SEQUENCE [LARGE SCALE GENOMIC DNA]</scope>
    <source>
        <strain evidence="5">DT72</strain>
    </source>
</reference>
<gene>
    <name evidence="4" type="ORF">ACFSJG_10605</name>
</gene>
<organism evidence="4 5">
    <name type="scientific">Rhodococcus gannanensis</name>
    <dbReference type="NCBI Taxonomy" id="1960308"/>
    <lineage>
        <taxon>Bacteria</taxon>
        <taxon>Bacillati</taxon>
        <taxon>Actinomycetota</taxon>
        <taxon>Actinomycetes</taxon>
        <taxon>Mycobacteriales</taxon>
        <taxon>Nocardiaceae</taxon>
        <taxon>Rhodococcus</taxon>
    </lineage>
</organism>